<proteinExistence type="predicted"/>
<dbReference type="AlphaFoldDB" id="A0A8H6D2U7"/>
<evidence type="ECO:0000313" key="1">
    <source>
        <dbReference type="EMBL" id="KAF5702326.1"/>
    </source>
</evidence>
<dbReference type="OrthoDB" id="5064306at2759"/>
<accession>A0A8H6D2U7</accession>
<organism evidence="1 2">
    <name type="scientific">Fusarium mundagurra</name>
    <dbReference type="NCBI Taxonomy" id="1567541"/>
    <lineage>
        <taxon>Eukaryota</taxon>
        <taxon>Fungi</taxon>
        <taxon>Dikarya</taxon>
        <taxon>Ascomycota</taxon>
        <taxon>Pezizomycotina</taxon>
        <taxon>Sordariomycetes</taxon>
        <taxon>Hypocreomycetidae</taxon>
        <taxon>Hypocreales</taxon>
        <taxon>Nectriaceae</taxon>
        <taxon>Fusarium</taxon>
        <taxon>Fusarium fujikuroi species complex</taxon>
    </lineage>
</organism>
<dbReference type="EMBL" id="JAAOAN010000626">
    <property type="protein sequence ID" value="KAF5702326.1"/>
    <property type="molecule type" value="Genomic_DNA"/>
</dbReference>
<evidence type="ECO:0000313" key="2">
    <source>
        <dbReference type="Proteomes" id="UP000544331"/>
    </source>
</evidence>
<comment type="caution">
    <text evidence="1">The sequence shown here is derived from an EMBL/GenBank/DDBJ whole genome shotgun (WGS) entry which is preliminary data.</text>
</comment>
<gene>
    <name evidence="1" type="ORF">FMUND_13531</name>
</gene>
<reference evidence="1 2" key="1">
    <citation type="submission" date="2020-05" db="EMBL/GenBank/DDBJ databases">
        <title>Identification and distribution of gene clusters putatively required for synthesis of sphingolipid metabolism inhibitors in phylogenetically diverse species of the filamentous fungus Fusarium.</title>
        <authorList>
            <person name="Kim H.-S."/>
            <person name="Busman M."/>
            <person name="Brown D.W."/>
            <person name="Divon H."/>
            <person name="Uhlig S."/>
            <person name="Proctor R.H."/>
        </authorList>
    </citation>
    <scope>NUCLEOTIDE SEQUENCE [LARGE SCALE GENOMIC DNA]</scope>
    <source>
        <strain evidence="1 2">NRRL 66235</strain>
    </source>
</reference>
<dbReference type="Proteomes" id="UP000544331">
    <property type="component" value="Unassembled WGS sequence"/>
</dbReference>
<keyword evidence="2" id="KW-1185">Reference proteome</keyword>
<sequence length="66" mass="6918">MKLVLLFFLPVALAGNCWPAAPGAGDFGRCYWGTKAYASCVETARCTGKANKCTVTDPDVGLADCT</sequence>
<name>A0A8H6D2U7_9HYPO</name>
<protein>
    <submittedName>
        <fullName evidence="1">Uncharacterized protein</fullName>
    </submittedName>
</protein>